<dbReference type="EMBL" id="FWXZ01000001">
    <property type="protein sequence ID" value="SMC37540.1"/>
    <property type="molecule type" value="Genomic_DNA"/>
</dbReference>
<evidence type="ECO:0000313" key="1">
    <source>
        <dbReference type="EMBL" id="SMC37540.1"/>
    </source>
</evidence>
<accession>A0AC61PHW7</accession>
<proteinExistence type="predicted"/>
<sequence>MKKFLSVILALSLFLSLAVVSAHAEDITLDVIIAQYGNNTQNWFLGDGMDGSNFVAKFEEANPGIKLNLEVVSWNDLYTVVSTRISNNNAPDILNIDVFADYANEGLLMPVSDYCPEELFNDFFPQFIEQSVIDGTVWAVPDLASARALFYNEDILKEAGVEKVPETWAELEDASQAILDAFGGEVYPWGIDMTTDEGQAAFAYYTWGNNGGFVDENGEWALNSDANVEAIEYAIGLVNKGFTNPNPATQTRYDIQDMFAAGKMAMIIAPNQLPTYITEKEGTVVPGTAALPHNEGAASSSVGVMDRIMAFKDNDAPDQAARNEAIGKFLTFFYDPANYVGWVSMEGFLPAVNSAVGALVEADPTFQAWLDVLGSAKFYPTTKAEWNDVKQGVIAVEQQALTGGNVKDLLDALQAQITGK</sequence>
<keyword evidence="2" id="KW-1185">Reference proteome</keyword>
<evidence type="ECO:0000313" key="2">
    <source>
        <dbReference type="Proteomes" id="UP000192328"/>
    </source>
</evidence>
<comment type="caution">
    <text evidence="1">The sequence shown here is derived from an EMBL/GenBank/DDBJ whole genome shotgun (WGS) entry which is preliminary data.</text>
</comment>
<protein>
    <submittedName>
        <fullName evidence="1">Multiple sugar transport system substrate-binding protein</fullName>
    </submittedName>
</protein>
<reference evidence="1" key="1">
    <citation type="submission" date="2017-04" db="EMBL/GenBank/DDBJ databases">
        <authorList>
            <person name="Varghese N."/>
            <person name="Submissions S."/>
        </authorList>
    </citation>
    <scope>NUCLEOTIDE SEQUENCE</scope>
    <source>
        <strain evidence="1">WTE2008</strain>
    </source>
</reference>
<dbReference type="Proteomes" id="UP000192328">
    <property type="component" value="Unassembled WGS sequence"/>
</dbReference>
<name>A0AC61PHW7_9FIRM</name>
<gene>
    <name evidence="1" type="ORF">SAMN06297397_0391</name>
</gene>
<keyword evidence="1" id="KW-0813">Transport</keyword>
<organism evidence="1 2">
    <name type="scientific">Aristaeella lactis</name>
    <dbReference type="NCBI Taxonomy" id="3046383"/>
    <lineage>
        <taxon>Bacteria</taxon>
        <taxon>Bacillati</taxon>
        <taxon>Bacillota</taxon>
        <taxon>Clostridia</taxon>
        <taxon>Eubacteriales</taxon>
        <taxon>Aristaeellaceae</taxon>
        <taxon>Aristaeella</taxon>
    </lineage>
</organism>
<keyword evidence="1" id="KW-0762">Sugar transport</keyword>